<protein>
    <submittedName>
        <fullName evidence="1">Uncharacterized protein</fullName>
    </submittedName>
</protein>
<reference evidence="1 2" key="1">
    <citation type="submission" date="2016-10" db="EMBL/GenBank/DDBJ databases">
        <authorList>
            <person name="de Groot N.N."/>
        </authorList>
    </citation>
    <scope>NUCLEOTIDE SEQUENCE [LARGE SCALE GENOMIC DNA]</scope>
    <source>
        <strain evidence="1 2">DSM 43794</strain>
    </source>
</reference>
<proteinExistence type="predicted"/>
<evidence type="ECO:0000313" key="1">
    <source>
        <dbReference type="EMBL" id="SDQ52516.1"/>
    </source>
</evidence>
<dbReference type="OrthoDB" id="9778153at2"/>
<name>A0A1H1BM87_9ACTN</name>
<gene>
    <name evidence="1" type="ORF">SAMN04489764_1012</name>
</gene>
<accession>A0A1H1BM87</accession>
<dbReference type="STRING" id="35622.SAMN04489764_1012"/>
<sequence>MTGNRLFLDLVDDAGLFEPVSLPMSDALARHAADLETGSPILTHRFLCPTSRLDELRRHNPGPLRLGLVVDTVGEPDIRGLTVDHIEAPLPPTHVPAQRGAPEAAPPSAAGATLTARRVVPWAPPSAKVFVEMPADGAVRLGPGVGLQIRCGGPEPEDFPTPHRLGTIIRHCVRDGVPFKPVGGLHHAVRHPDPSFGVYRHGFLNVLLAVCAALTERDPVRVLETCDPDELVPMARAIPADVAERARRLFVSYGSCVTGPPLDDLADLGLIDTAPRAGTGAGA</sequence>
<dbReference type="AlphaFoldDB" id="A0A1H1BM87"/>
<dbReference type="EMBL" id="FNKK01000002">
    <property type="protein sequence ID" value="SDQ52516.1"/>
    <property type="molecule type" value="Genomic_DNA"/>
</dbReference>
<dbReference type="Proteomes" id="UP000217103">
    <property type="component" value="Unassembled WGS sequence"/>
</dbReference>
<keyword evidence="2" id="KW-1185">Reference proteome</keyword>
<dbReference type="RefSeq" id="WP_093257994.1">
    <property type="nucleotide sequence ID" value="NZ_FNKK01000002.1"/>
</dbReference>
<organism evidence="1 2">
    <name type="scientific">Thermostaphylospora chromogena</name>
    <dbReference type="NCBI Taxonomy" id="35622"/>
    <lineage>
        <taxon>Bacteria</taxon>
        <taxon>Bacillati</taxon>
        <taxon>Actinomycetota</taxon>
        <taxon>Actinomycetes</taxon>
        <taxon>Streptosporangiales</taxon>
        <taxon>Thermomonosporaceae</taxon>
        <taxon>Thermostaphylospora</taxon>
    </lineage>
</organism>
<evidence type="ECO:0000313" key="2">
    <source>
        <dbReference type="Proteomes" id="UP000217103"/>
    </source>
</evidence>